<evidence type="ECO:0000313" key="1">
    <source>
        <dbReference type="EMBL" id="QED27599.1"/>
    </source>
</evidence>
<dbReference type="Proteomes" id="UP000321595">
    <property type="component" value="Chromosome"/>
</dbReference>
<gene>
    <name evidence="1" type="ORF">FRD01_10165</name>
</gene>
<dbReference type="KEGG" id="bbae:FRD01_10165"/>
<dbReference type="RefSeq" id="WP_146959284.1">
    <property type="nucleotide sequence ID" value="NZ_CP042467.1"/>
</dbReference>
<name>A0A5B8XVV6_9DELT</name>
<dbReference type="EMBL" id="CP042467">
    <property type="protein sequence ID" value="QED27599.1"/>
    <property type="molecule type" value="Genomic_DNA"/>
</dbReference>
<evidence type="ECO:0000313" key="2">
    <source>
        <dbReference type="Proteomes" id="UP000321595"/>
    </source>
</evidence>
<reference evidence="1 2" key="1">
    <citation type="submission" date="2019-08" db="EMBL/GenBank/DDBJ databases">
        <authorList>
            <person name="Liang Q."/>
        </authorList>
    </citation>
    <scope>NUCLEOTIDE SEQUENCE [LARGE SCALE GENOMIC DNA]</scope>
    <source>
        <strain evidence="1 2">V1718</strain>
    </source>
</reference>
<proteinExistence type="predicted"/>
<organism evidence="1 2">
    <name type="scientific">Microvenator marinus</name>
    <dbReference type="NCBI Taxonomy" id="2600177"/>
    <lineage>
        <taxon>Bacteria</taxon>
        <taxon>Deltaproteobacteria</taxon>
        <taxon>Bradymonadales</taxon>
        <taxon>Microvenatoraceae</taxon>
        <taxon>Microvenator</taxon>
    </lineage>
</organism>
<protein>
    <submittedName>
        <fullName evidence="1">Uncharacterized protein</fullName>
    </submittedName>
</protein>
<dbReference type="AlphaFoldDB" id="A0A5B8XVV6"/>
<dbReference type="OrthoDB" id="5516392at2"/>
<accession>A0A5B8XVV6</accession>
<sequence length="416" mass="44299">MSTDLPGYCGVVLAGAIQNTMPPAGDPSIYTTHIEFLEQLCANPPSSGNVVQDPPSNLQFLSPPIVIAPLYECAETVGVRGARLNSSVNVFVDGVPVASGVIRDPDSQDFVVPPLQSGQVVWATQTFGGVTSLNSNVVEVRHYLDDYPNGLPAPTIEPQKTHECAYQIAVKHVPGANLMVVTNSGTPRFNGGRSGGYTVALGDGPFSIGDQIEVYQEMCQDESEPSAPIFALAAPSPLRAVAVDPAEVYETQELFQFSSVVEGATVHIDETSVGAIDQIFSWPTHTTHRWDFVTAFGRPFLPGDELAVTQELCVFSPTTQAIVTKSCEELNTLEVATLIAGQDYVIVSNAVPGASIRVYDSNGDEIGDGGESMILLSRQLEEGETITLVQELGVECVSDEGIEYIVNPGSAEPINQ</sequence>
<keyword evidence="2" id="KW-1185">Reference proteome</keyword>